<name>C6C1V6_MARSD</name>
<evidence type="ECO:0000259" key="12">
    <source>
        <dbReference type="PROSITE" id="PS50894"/>
    </source>
</evidence>
<dbReference type="InterPro" id="IPR036890">
    <property type="entry name" value="HATPase_C_sf"/>
</dbReference>
<feature type="modified residue" description="Phosphohistidine" evidence="6">
    <location>
        <position position="55"/>
    </location>
</feature>
<feature type="modified residue" description="4-aspartylphosphate" evidence="7">
    <location>
        <position position="706"/>
    </location>
</feature>
<evidence type="ECO:0000256" key="4">
    <source>
        <dbReference type="ARBA" id="ARBA00022679"/>
    </source>
</evidence>
<feature type="region of interest" description="Disordered" evidence="8">
    <location>
        <begin position="170"/>
        <end position="204"/>
    </location>
</feature>
<evidence type="ECO:0000256" key="8">
    <source>
        <dbReference type="SAM" id="MobiDB-lite"/>
    </source>
</evidence>
<dbReference type="AlphaFoldDB" id="C6C1V6"/>
<keyword evidence="5 13" id="KW-0418">Kinase</keyword>
<dbReference type="SMART" id="SM00448">
    <property type="entry name" value="REC"/>
    <property type="match status" value="1"/>
</dbReference>
<dbReference type="InterPro" id="IPR004358">
    <property type="entry name" value="Sig_transdc_His_kin-like_C"/>
</dbReference>
<dbReference type="GO" id="GO:0006935">
    <property type="term" value="P:chemotaxis"/>
    <property type="evidence" value="ECO:0007669"/>
    <property type="project" value="InterPro"/>
</dbReference>
<evidence type="ECO:0000259" key="11">
    <source>
        <dbReference type="PROSITE" id="PS50851"/>
    </source>
</evidence>
<feature type="domain" description="HPt" evidence="12">
    <location>
        <begin position="5"/>
        <end position="112"/>
    </location>
</feature>
<evidence type="ECO:0000256" key="7">
    <source>
        <dbReference type="PROSITE-ProRule" id="PRU00169"/>
    </source>
</evidence>
<evidence type="ECO:0000256" key="3">
    <source>
        <dbReference type="ARBA" id="ARBA00022553"/>
    </source>
</evidence>
<evidence type="ECO:0000313" key="13">
    <source>
        <dbReference type="EMBL" id="ACS79352.1"/>
    </source>
</evidence>
<dbReference type="Pfam" id="PF02518">
    <property type="entry name" value="HATPase_c"/>
    <property type="match status" value="1"/>
</dbReference>
<dbReference type="InterPro" id="IPR002545">
    <property type="entry name" value="CheW-lke_dom"/>
</dbReference>
<protein>
    <recommendedName>
        <fullName evidence="2">histidine kinase</fullName>
        <ecNumber evidence="2">2.7.13.3</ecNumber>
    </recommendedName>
</protein>
<dbReference type="PROSITE" id="PS50110">
    <property type="entry name" value="RESPONSE_REGULATORY"/>
    <property type="match status" value="1"/>
</dbReference>
<dbReference type="Pfam" id="PF01584">
    <property type="entry name" value="CheW"/>
    <property type="match status" value="1"/>
</dbReference>
<dbReference type="SMART" id="SM00073">
    <property type="entry name" value="HPT"/>
    <property type="match status" value="1"/>
</dbReference>
<gene>
    <name evidence="13" type="ordered locus">Desal_1290</name>
</gene>
<dbReference type="SUPFAM" id="SSF50341">
    <property type="entry name" value="CheW-like"/>
    <property type="match status" value="1"/>
</dbReference>
<dbReference type="InterPro" id="IPR036641">
    <property type="entry name" value="HPT_dom_sf"/>
</dbReference>
<dbReference type="CDD" id="cd00088">
    <property type="entry name" value="HPT"/>
    <property type="match status" value="1"/>
</dbReference>
<evidence type="ECO:0000259" key="10">
    <source>
        <dbReference type="PROSITE" id="PS50110"/>
    </source>
</evidence>
<dbReference type="PROSITE" id="PS50109">
    <property type="entry name" value="HIS_KIN"/>
    <property type="match status" value="1"/>
</dbReference>
<dbReference type="InterPro" id="IPR005467">
    <property type="entry name" value="His_kinase_dom"/>
</dbReference>
<dbReference type="SUPFAM" id="SSF52172">
    <property type="entry name" value="CheY-like"/>
    <property type="match status" value="1"/>
</dbReference>
<dbReference type="SUPFAM" id="SSF55874">
    <property type="entry name" value="ATPase domain of HSP90 chaperone/DNA topoisomerase II/histidine kinase"/>
    <property type="match status" value="1"/>
</dbReference>
<evidence type="ECO:0000256" key="2">
    <source>
        <dbReference type="ARBA" id="ARBA00012438"/>
    </source>
</evidence>
<accession>C6C1V6</accession>
<evidence type="ECO:0000256" key="5">
    <source>
        <dbReference type="ARBA" id="ARBA00022777"/>
    </source>
</evidence>
<dbReference type="GO" id="GO:0000155">
    <property type="term" value="F:phosphorelay sensor kinase activity"/>
    <property type="evidence" value="ECO:0007669"/>
    <property type="project" value="UniProtKB-ARBA"/>
</dbReference>
<dbReference type="PANTHER" id="PTHR43395:SF1">
    <property type="entry name" value="CHEMOTAXIS PROTEIN CHEA"/>
    <property type="match status" value="1"/>
</dbReference>
<keyword evidence="4" id="KW-0808">Transferase</keyword>
<dbReference type="InterPro" id="IPR003594">
    <property type="entry name" value="HATPase_dom"/>
</dbReference>
<feature type="domain" description="CheW-like" evidence="11">
    <location>
        <begin position="502"/>
        <end position="636"/>
    </location>
</feature>
<keyword evidence="14" id="KW-1185">Reference proteome</keyword>
<comment type="catalytic activity">
    <reaction evidence="1">
        <text>ATP + protein L-histidine = ADP + protein N-phospho-L-histidine.</text>
        <dbReference type="EC" id="2.7.13.3"/>
    </reaction>
</comment>
<evidence type="ECO:0000256" key="6">
    <source>
        <dbReference type="PROSITE-ProRule" id="PRU00110"/>
    </source>
</evidence>
<dbReference type="InterPro" id="IPR011006">
    <property type="entry name" value="CheY-like_superfamily"/>
</dbReference>
<evidence type="ECO:0000256" key="1">
    <source>
        <dbReference type="ARBA" id="ARBA00000085"/>
    </source>
</evidence>
<dbReference type="Pfam" id="PF01627">
    <property type="entry name" value="Hpt"/>
    <property type="match status" value="1"/>
</dbReference>
<dbReference type="SMART" id="SM00387">
    <property type="entry name" value="HATPase_c"/>
    <property type="match status" value="1"/>
</dbReference>
<dbReference type="Gene3D" id="1.20.120.160">
    <property type="entry name" value="HPT domain"/>
    <property type="match status" value="1"/>
</dbReference>
<dbReference type="PROSITE" id="PS50894">
    <property type="entry name" value="HPT"/>
    <property type="match status" value="1"/>
</dbReference>
<dbReference type="KEGG" id="dsa:Desal_1290"/>
<dbReference type="EC" id="2.7.13.3" evidence="2"/>
<dbReference type="EMBL" id="CP001649">
    <property type="protein sequence ID" value="ACS79352.1"/>
    <property type="molecule type" value="Genomic_DNA"/>
</dbReference>
<evidence type="ECO:0000259" key="9">
    <source>
        <dbReference type="PROSITE" id="PS50109"/>
    </source>
</evidence>
<dbReference type="InterPro" id="IPR036061">
    <property type="entry name" value="CheW-like_dom_sf"/>
</dbReference>
<proteinExistence type="predicted"/>
<dbReference type="SMART" id="SM00260">
    <property type="entry name" value="CheW"/>
    <property type="match status" value="1"/>
</dbReference>
<dbReference type="HOGENOM" id="CLU_000650_2_1_7"/>
<dbReference type="Gene3D" id="2.30.30.40">
    <property type="entry name" value="SH3 Domains"/>
    <property type="match status" value="1"/>
</dbReference>
<reference evidence="13 14" key="1">
    <citation type="submission" date="2009-06" db="EMBL/GenBank/DDBJ databases">
        <title>Complete sequence of Desulfovibrio salexigens DSM 2638.</title>
        <authorList>
            <consortium name="US DOE Joint Genome Institute"/>
            <person name="Lucas S."/>
            <person name="Copeland A."/>
            <person name="Lapidus A."/>
            <person name="Glavina del Rio T."/>
            <person name="Tice H."/>
            <person name="Bruce D."/>
            <person name="Goodwin L."/>
            <person name="Pitluck S."/>
            <person name="Munk A.C."/>
            <person name="Brettin T."/>
            <person name="Detter J.C."/>
            <person name="Han C."/>
            <person name="Tapia R."/>
            <person name="Larimer F."/>
            <person name="Land M."/>
            <person name="Hauser L."/>
            <person name="Kyrpides N."/>
            <person name="Anderson I."/>
            <person name="Wall J.D."/>
            <person name="Arkin A.P."/>
            <person name="Dehal P."/>
            <person name="Chivian D."/>
            <person name="Giles B."/>
            <person name="Hazen T.C."/>
        </authorList>
    </citation>
    <scope>NUCLEOTIDE SEQUENCE [LARGE SCALE GENOMIC DNA]</scope>
    <source>
        <strain evidence="14">ATCC 14822 / DSM 2638 / NCIMB 8403 / VKM B-1763</strain>
    </source>
</reference>
<dbReference type="FunFam" id="3.30.565.10:FF:000016">
    <property type="entry name" value="Chemotaxis protein CheA, putative"/>
    <property type="match status" value="1"/>
</dbReference>
<dbReference type="InterPro" id="IPR008207">
    <property type="entry name" value="Sig_transdc_His_kin_Hpt_dom"/>
</dbReference>
<sequence>MGMIDGDLKQRLLAAFRGESTDRMRVLSNDFMRLEKGCGKEDLSAVIESSYRELHSLKGAARAVGLGMVEEFCQAFESFFAVLKKDGLVPSDRICSIMLGWLDLLEDMLREEDDSRDFKVSPQVQVAISRMKELAESPQQIEAEGGEQDSDKVTLLEKKDFEVFGKADCTDAESSTDDTKPEESVEPLDQQRQDITTSSSMGDSVRVSSSFLTGLLLQTEELISSRNSQRSRVQDISEMDALLREFKLFFNDSQDKRIDSFSEEDAKLNALMDKKLDEFSRRFNALELSARRAERDLTLKIDSLLGDFKDSMLLPFSSLLDVFPRMVRTLSMEQGKECRMESSGENVRIDRRILEMLHDPLMHMMRNSIDHGIENSEDRKAADKDPVGRIFFSITQTDRDVVKIVYGDDGRGIDLERLKAVAVSQGLISADDVKKIDRRAALDLVFVSGMSTSEIITDISGRGLGMAIVRDKVESLGGSVVLASPAGKGFRVILNIPVALTSFRGIVVGAGGKNFVFPKSGVRKVMLVRQDDIVNTGGKETVFVLGRPHPLVGLSDILELGSQNNQSKSFPVLIVGKASKAVAISVDELSGEQDVMAKSMGPLLKRVRNVSGFSMLGSGELVPILHTPDMARTALGMHAAGKVRSVVHRQGVKERKTVLVAEDSITSRMLLKNVLEAAGYNVITAVNGLDALQKIEASLPDVLVSDVEMPQMDGFTLTAKVRKMDNSASLPIILVTSLGSAEDRERGVDAGADAYIIKSNFDQGNLLEVIGRLVG</sequence>
<dbReference type="Gene3D" id="3.40.50.2300">
    <property type="match status" value="1"/>
</dbReference>
<dbReference type="InterPro" id="IPR051315">
    <property type="entry name" value="Bact_Chemotaxis_CheA"/>
</dbReference>
<feature type="domain" description="Response regulatory" evidence="10">
    <location>
        <begin position="657"/>
        <end position="773"/>
    </location>
</feature>
<keyword evidence="3 7" id="KW-0597">Phosphoprotein</keyword>
<dbReference type="PRINTS" id="PR00344">
    <property type="entry name" value="BCTRLSENSOR"/>
</dbReference>
<evidence type="ECO:0000313" key="14">
    <source>
        <dbReference type="Proteomes" id="UP000002601"/>
    </source>
</evidence>
<dbReference type="Gene3D" id="3.30.565.10">
    <property type="entry name" value="Histidine kinase-like ATPase, C-terminal domain"/>
    <property type="match status" value="1"/>
</dbReference>
<dbReference type="eggNOG" id="COG0643">
    <property type="taxonomic scope" value="Bacteria"/>
</dbReference>
<dbReference type="OrthoDB" id="9803176at2"/>
<dbReference type="eggNOG" id="COG0745">
    <property type="taxonomic scope" value="Bacteria"/>
</dbReference>
<dbReference type="SUPFAM" id="SSF47226">
    <property type="entry name" value="Histidine-containing phosphotransfer domain, HPT domain"/>
    <property type="match status" value="1"/>
</dbReference>
<dbReference type="PANTHER" id="PTHR43395">
    <property type="entry name" value="SENSOR HISTIDINE KINASE CHEA"/>
    <property type="match status" value="1"/>
</dbReference>
<dbReference type="STRING" id="526222.Desal_1290"/>
<feature type="domain" description="Histidine kinase" evidence="9">
    <location>
        <begin position="300"/>
        <end position="500"/>
    </location>
</feature>
<dbReference type="Proteomes" id="UP000002601">
    <property type="component" value="Chromosome"/>
</dbReference>
<dbReference type="Pfam" id="PF00072">
    <property type="entry name" value="Response_reg"/>
    <property type="match status" value="1"/>
</dbReference>
<dbReference type="PROSITE" id="PS50851">
    <property type="entry name" value="CHEW"/>
    <property type="match status" value="1"/>
</dbReference>
<organism evidence="13 14">
    <name type="scientific">Maridesulfovibrio salexigens (strain ATCC 14822 / DSM 2638 / NCIMB 8403 / VKM B-1763)</name>
    <name type="common">Desulfovibrio salexigens</name>
    <dbReference type="NCBI Taxonomy" id="526222"/>
    <lineage>
        <taxon>Bacteria</taxon>
        <taxon>Pseudomonadati</taxon>
        <taxon>Thermodesulfobacteriota</taxon>
        <taxon>Desulfovibrionia</taxon>
        <taxon>Desulfovibrionales</taxon>
        <taxon>Desulfovibrionaceae</taxon>
        <taxon>Maridesulfovibrio</taxon>
    </lineage>
</organism>
<dbReference type="InterPro" id="IPR001789">
    <property type="entry name" value="Sig_transdc_resp-reg_receiver"/>
</dbReference>